<evidence type="ECO:0000256" key="4">
    <source>
        <dbReference type="ARBA" id="ARBA00022833"/>
    </source>
</evidence>
<evidence type="ECO:0000313" key="6">
    <source>
        <dbReference type="EMBL" id="AOW79855.1"/>
    </source>
</evidence>
<dbReference type="Proteomes" id="UP000185608">
    <property type="component" value="Chromosome"/>
</dbReference>
<gene>
    <name evidence="7" type="ORF">HSR6_0688</name>
    <name evidence="6" type="ORF">HTSR_0662</name>
</gene>
<evidence type="ECO:0000256" key="1">
    <source>
        <dbReference type="ARBA" id="ARBA00001947"/>
    </source>
</evidence>
<dbReference type="GO" id="GO:0016788">
    <property type="term" value="F:hydrolase activity, acting on ester bonds"/>
    <property type="evidence" value="ECO:0007669"/>
    <property type="project" value="InterPro"/>
</dbReference>
<dbReference type="SUPFAM" id="SSF53187">
    <property type="entry name" value="Zn-dependent exopeptidases"/>
    <property type="match status" value="1"/>
</dbReference>
<dbReference type="Proteomes" id="UP000186165">
    <property type="component" value="Chromosome"/>
</dbReference>
<dbReference type="OrthoDB" id="323389at2157"/>
<dbReference type="PATRIC" id="fig|1855411.3.peg.663"/>
<name>A0A1D8S3D3_9EURY</name>
<protein>
    <submittedName>
        <fullName evidence="6">Succinylglutamate desuccinylase/aspartoacylase</fullName>
    </submittedName>
</protein>
<dbReference type="PANTHER" id="PTHR15162:SF7">
    <property type="entry name" value="SUCCINYLGLUTAMATE DESUCCINYLASE"/>
    <property type="match status" value="1"/>
</dbReference>
<sequence>MRIAQLGTGEPELVIVGGIHGDEPCGVRAVEWLLEAEPEVARPVRLIVANERAIDAGVRYVDADLNRSFDYVSTKTAYEAGLADRLRREIQGKTVLSIHSTQSTHDPFAIVSGLSNGVEPIVSRLSVEAVVDAGPLEDGRIFDTSSTVIEVEAGYQGSETATANAKQLAEEFLVATGALPGDLSATERPLFEMGKAIQKPPAEDYEVFVNNFNRVDQGETFARADQQRLQADEEFWPVLLSAYGYRDIFGYRGRKQGSLSPA</sequence>
<evidence type="ECO:0000256" key="3">
    <source>
        <dbReference type="ARBA" id="ARBA00022801"/>
    </source>
</evidence>
<reference evidence="9" key="2">
    <citation type="submission" date="2016-08" db="EMBL/GenBank/DDBJ databases">
        <title>Discovery of first anaerobic lithoheterotrophic haloarchae widely represented in hypersaline habitats.</title>
        <authorList>
            <person name="Sorokin D.Y."/>
            <person name="Kublanov I.V."/>
            <person name="Roman P."/>
            <person name="Sinninghe Damste J.S."/>
            <person name="Golyshin P.N."/>
            <person name="Rojo D."/>
            <person name="Ciordia S."/>
            <person name="Mena Md.C."/>
            <person name="Ferrer M."/>
            <person name="Smedile F."/>
            <person name="Messina E."/>
            <person name="La Cono V."/>
            <person name="Yakimov M.M."/>
        </authorList>
    </citation>
    <scope>NUCLEOTIDE SEQUENCE [LARGE SCALE GENOMIC DNA]</scope>
    <source>
        <strain evidence="9">HSR6</strain>
    </source>
</reference>
<dbReference type="InterPro" id="IPR050178">
    <property type="entry name" value="AspA/AstE_fam"/>
</dbReference>
<dbReference type="EMBL" id="CP016804">
    <property type="protein sequence ID" value="APE95148.1"/>
    <property type="molecule type" value="Genomic_DNA"/>
</dbReference>
<comment type="cofactor">
    <cofactor evidence="1">
        <name>Zn(2+)</name>
        <dbReference type="ChEBI" id="CHEBI:29105"/>
    </cofactor>
</comment>
<dbReference type="GO" id="GO:0005829">
    <property type="term" value="C:cytosol"/>
    <property type="evidence" value="ECO:0007669"/>
    <property type="project" value="TreeGrafter"/>
</dbReference>
<dbReference type="InterPro" id="IPR055438">
    <property type="entry name" value="AstE_AspA_cat"/>
</dbReference>
<evidence type="ECO:0000313" key="7">
    <source>
        <dbReference type="EMBL" id="APE95148.1"/>
    </source>
</evidence>
<reference evidence="6 8" key="1">
    <citation type="submission" date="2016-06" db="EMBL/GenBank/DDBJ databases">
        <title>Discovery of anaerobic lithoheterotrophic haloarchaeon capable of sulfur respiration by hydrogen and formate.</title>
        <authorList>
            <person name="Sorokin D.Y."/>
            <person name="Kublanov I.V."/>
            <person name="Roman P."/>
            <person name="Sinninghe Damste J.S."/>
            <person name="Golyshin P.N."/>
            <person name="Rojo D."/>
            <person name="Ciordia S."/>
            <person name="Mena Md.C."/>
            <person name="Ferrer M."/>
            <person name="Smedile F."/>
            <person name="Messina E."/>
            <person name="La Cono V."/>
            <person name="Yakimov M.M."/>
        </authorList>
    </citation>
    <scope>NUCLEOTIDE SEQUENCE [LARGE SCALE GENOMIC DNA]</scope>
    <source>
        <strain evidence="6 8">HTSR1</strain>
    </source>
</reference>
<dbReference type="KEGG" id="hhsr:HSR6_0688"/>
<dbReference type="STRING" id="1873524.HSR6_0688"/>
<dbReference type="RefSeq" id="WP_070364594.1">
    <property type="nucleotide sequence ID" value="NZ_CP016070.1"/>
</dbReference>
<keyword evidence="9" id="KW-1185">Reference proteome</keyword>
<dbReference type="GeneID" id="30417210"/>
<dbReference type="GO" id="GO:0046872">
    <property type="term" value="F:metal ion binding"/>
    <property type="evidence" value="ECO:0007669"/>
    <property type="project" value="UniProtKB-KW"/>
</dbReference>
<proteinExistence type="predicted"/>
<evidence type="ECO:0000313" key="9">
    <source>
        <dbReference type="Proteomes" id="UP000186165"/>
    </source>
</evidence>
<dbReference type="AlphaFoldDB" id="A0A1D8S3D3"/>
<evidence type="ECO:0000259" key="5">
    <source>
        <dbReference type="Pfam" id="PF24827"/>
    </source>
</evidence>
<feature type="domain" description="Succinylglutamate desuccinylase/Aspartoacylase catalytic" evidence="5">
    <location>
        <begin position="11"/>
        <end position="110"/>
    </location>
</feature>
<keyword evidence="4" id="KW-0862">Zinc</keyword>
<evidence type="ECO:0000313" key="8">
    <source>
        <dbReference type="Proteomes" id="UP000185608"/>
    </source>
</evidence>
<keyword evidence="3" id="KW-0378">Hydrolase</keyword>
<dbReference type="KEGG" id="halh:HTSR_0662"/>
<dbReference type="EMBL" id="CP016070">
    <property type="protein sequence ID" value="AOW79855.1"/>
    <property type="molecule type" value="Genomic_DNA"/>
</dbReference>
<keyword evidence="2" id="KW-0479">Metal-binding</keyword>
<dbReference type="Pfam" id="PF24827">
    <property type="entry name" value="AstE_AspA_cat"/>
    <property type="match status" value="1"/>
</dbReference>
<accession>A0A1D8S3D3</accession>
<dbReference type="PANTHER" id="PTHR15162">
    <property type="entry name" value="ASPARTOACYLASE"/>
    <property type="match status" value="1"/>
</dbReference>
<evidence type="ECO:0000256" key="2">
    <source>
        <dbReference type="ARBA" id="ARBA00022723"/>
    </source>
</evidence>
<accession>A0A1J1AAI3</accession>
<dbReference type="Gene3D" id="3.40.630.10">
    <property type="entry name" value="Zn peptidases"/>
    <property type="match status" value="1"/>
</dbReference>
<organism evidence="6 8">
    <name type="scientific">Halodesulfurarchaeum formicicum</name>
    <dbReference type="NCBI Taxonomy" id="1873524"/>
    <lineage>
        <taxon>Archaea</taxon>
        <taxon>Methanobacteriati</taxon>
        <taxon>Methanobacteriota</taxon>
        <taxon>Stenosarchaea group</taxon>
        <taxon>Halobacteria</taxon>
        <taxon>Halobacteriales</taxon>
        <taxon>Halobacteriaceae</taxon>
        <taxon>Halodesulfurarchaeum</taxon>
    </lineage>
</organism>
<reference evidence="7" key="3">
    <citation type="journal article" date="2017" name="ISME J.">
        <title>Discovery of anaerobic lithoheterotrophic haloarchaea, ubiquitous in hypersaline habitats.</title>
        <authorList>
            <person name="Sorokin D.Y."/>
            <person name="Messina E."/>
            <person name="Smedile F."/>
            <person name="Roman P."/>
            <person name="Damste J.S.S."/>
            <person name="Ciordia S."/>
            <person name="Mena M.C."/>
            <person name="Ferrer M."/>
            <person name="Golyshin P.N."/>
            <person name="Kublanov I.V."/>
            <person name="Samarov N.I."/>
            <person name="Toshchakov S.V."/>
            <person name="La Cono V."/>
            <person name="Yakimov M.M."/>
        </authorList>
    </citation>
    <scope>NUCLEOTIDE SEQUENCE</scope>
    <source>
        <strain evidence="7">HSR6</strain>
    </source>
</reference>